<name>A0A1B0CTH2_LUTLO</name>
<dbReference type="VEuPathDB" id="VectorBase:LLOJ008172"/>
<proteinExistence type="predicted"/>
<dbReference type="EMBL" id="AJWK01027598">
    <property type="status" value="NOT_ANNOTATED_CDS"/>
    <property type="molecule type" value="Genomic_DNA"/>
</dbReference>
<dbReference type="VEuPathDB" id="VectorBase:LLONM1_003040"/>
<dbReference type="AlphaFoldDB" id="A0A1B0CTH2"/>
<evidence type="ECO:0000313" key="2">
    <source>
        <dbReference type="Proteomes" id="UP000092461"/>
    </source>
</evidence>
<evidence type="ECO:0000313" key="1">
    <source>
        <dbReference type="EnsemblMetazoa" id="LLOJ008172-PA"/>
    </source>
</evidence>
<accession>A0A1B0CTH2</accession>
<keyword evidence="2" id="KW-1185">Reference proteome</keyword>
<dbReference type="Proteomes" id="UP000092461">
    <property type="component" value="Unassembled WGS sequence"/>
</dbReference>
<sequence length="211" mass="24402">SLIVWDVRTGEPTREVKLENGNSQLCPRLILASSDCVICDYGNELRIVRFPLTADKAKAFLHGELKRTHSGIKIGLLEHLLRKCLPHIFREEIANASLNVFLAHCKNIPNYLLDEIKGKLCLRYLKWYECHNSHIDIWLRNKCPTRYDEFEMRCRPYLRHHRQSTSLGIEKGCHNSLTNFLLESQSHTCTSISPSTPLEAYILQPIDEETC</sequence>
<dbReference type="EnsemblMetazoa" id="LLOJ008172-RA">
    <property type="protein sequence ID" value="LLOJ008172-PA"/>
    <property type="gene ID" value="LLOJ008172"/>
</dbReference>
<reference evidence="1" key="1">
    <citation type="submission" date="2020-05" db="UniProtKB">
        <authorList>
            <consortium name="EnsemblMetazoa"/>
        </authorList>
    </citation>
    <scope>IDENTIFICATION</scope>
    <source>
        <strain evidence="1">Jacobina</strain>
    </source>
</reference>
<organism evidence="1 2">
    <name type="scientific">Lutzomyia longipalpis</name>
    <name type="common">Sand fly</name>
    <dbReference type="NCBI Taxonomy" id="7200"/>
    <lineage>
        <taxon>Eukaryota</taxon>
        <taxon>Metazoa</taxon>
        <taxon>Ecdysozoa</taxon>
        <taxon>Arthropoda</taxon>
        <taxon>Hexapoda</taxon>
        <taxon>Insecta</taxon>
        <taxon>Pterygota</taxon>
        <taxon>Neoptera</taxon>
        <taxon>Endopterygota</taxon>
        <taxon>Diptera</taxon>
        <taxon>Nematocera</taxon>
        <taxon>Psychodoidea</taxon>
        <taxon>Psychodidae</taxon>
        <taxon>Lutzomyia</taxon>
        <taxon>Lutzomyia</taxon>
    </lineage>
</organism>
<protein>
    <submittedName>
        <fullName evidence="1">Uncharacterized protein</fullName>
    </submittedName>
</protein>